<feature type="compositionally biased region" description="Acidic residues" evidence="9">
    <location>
        <begin position="999"/>
        <end position="1017"/>
    </location>
</feature>
<dbReference type="Pfam" id="PF01734">
    <property type="entry name" value="Patatin"/>
    <property type="match status" value="1"/>
</dbReference>
<dbReference type="PANTHER" id="PTHR24139:SF34">
    <property type="entry name" value="85_88 KDA CALCIUM-INDEPENDENT PHOSPHOLIPASE A2"/>
    <property type="match status" value="1"/>
</dbReference>
<comment type="caution">
    <text evidence="11">The sequence shown here is derived from an EMBL/GenBank/DDBJ whole genome shotgun (WGS) entry which is preliminary data.</text>
</comment>
<evidence type="ECO:0000256" key="5">
    <source>
        <dbReference type="ARBA" id="ARBA00023098"/>
    </source>
</evidence>
<dbReference type="SUPFAM" id="SSF48403">
    <property type="entry name" value="Ankyrin repeat"/>
    <property type="match status" value="1"/>
</dbReference>
<dbReference type="GO" id="GO:0052816">
    <property type="term" value="F:long-chain fatty acyl-CoA hydrolase activity"/>
    <property type="evidence" value="ECO:0007669"/>
    <property type="project" value="TreeGrafter"/>
</dbReference>
<reference evidence="11" key="1">
    <citation type="submission" date="2023-10" db="EMBL/GenBank/DDBJ databases">
        <title>Genome assemblies of two species of porcelain crab, Petrolisthes cinctipes and Petrolisthes manimaculis (Anomura: Porcellanidae).</title>
        <authorList>
            <person name="Angst P."/>
        </authorList>
    </citation>
    <scope>NUCLEOTIDE SEQUENCE</scope>
    <source>
        <strain evidence="11">PB745_01</strain>
        <tissue evidence="11">Gill</tissue>
    </source>
</reference>
<dbReference type="PANTHER" id="PTHR24139">
    <property type="entry name" value="CALCIUM-INDEPENDENT PHOSPHOLIPASE A2"/>
    <property type="match status" value="1"/>
</dbReference>
<sequence>MDSTEDLMDAHVELVGEDVVIYEGSLQEKMSQFLGKLARGLGWGPQPTKVSSVNWSEYGNRTFVVVEEPFIIVPLAEDDLREDPNLAFELIIHKEFNNSRNAYSLLRTCTEEEACRAMDSYRRILVPLVESCGKEVLSTNVLQKILDFHRERPTWHSAHITTQFAFLEALKNEDVLSLLNTGEEQEGLFPLHVAVENENEKVISALVTAGATLDVTDNTGNTPLHLAAAKSIPVIQALKVRQNPVLNKRNNAGETPLLEAAQANKLDIIKHLIHMGANLNHQEQLLQRDDNDNKEYWDKIDKLLLSKDISSKDLHKGGSLLHWVKTRELTDLCLDLGCDPDLTNSLNQTPLQVLVSRGRIQCIVTLLCRGAKANCADLDGTTPLHMAAAQCSTTLVQAFIVFGCEINALNKRGETARHLAVACRADDKVKAAERDRVIYLLHTVGAKRCQVKLAACSDGCVEEGNFNGVPLYEKPLLRSRWILDEQLSRRQISDAIRWQVRSGEGKAAGRTGRVLCLDGGGIKGLVMTQMLFVMEEVLGQPIRECFDWISGTSTGGFLALMICSGKSVQDVQSLYYNLKERVFVGGRPYEAGPLEDILIKEFGEDTVMSSIKKPRVMVTSTLADRLPPDLHLFRNYEAPMSVMGIQEASVFMTTQPPDQQKLWHAARCSGAAPTYFSSSDKFLDGGLVSNNPVLDTLTEIEEWNIAVRAKGREEEVFTPSVIVSLGCGKPPVMLVDTVDIAMPSLLEVRRGLQAMYNLFNVLVEQACSSEGRVVDRARAWCSSLHVPLFRFNPQLSMDMALDEHDDESLVSAMWETRAYMKAQARTLSQLQPLLMPTNTNDEHTDPEQTLQTPLNTPGSNTSSSNTSSNSSTTSSSCHSIPVSPSRCSSSCSSSNTSSCRLKGADAGSGSGSGSGGNICTSTNTNTTTTTTTNTTTNTNNTSTSTSSSYSVLGMDDTIDSLQQHQLIILESNGNTPEDDETTNSFHSTNPDHYQLSGEGEVEGEGEGGGDVEEGEEK</sequence>
<dbReference type="SUPFAM" id="SSF52151">
    <property type="entry name" value="FabD/lysophospholipase-like"/>
    <property type="match status" value="1"/>
</dbReference>
<dbReference type="PROSITE" id="PS51635">
    <property type="entry name" value="PNPLA"/>
    <property type="match status" value="1"/>
</dbReference>
<keyword evidence="2" id="KW-0677">Repeat</keyword>
<organism evidence="11 12">
    <name type="scientific">Petrolisthes cinctipes</name>
    <name type="common">Flat porcelain crab</name>
    <dbReference type="NCBI Taxonomy" id="88211"/>
    <lineage>
        <taxon>Eukaryota</taxon>
        <taxon>Metazoa</taxon>
        <taxon>Ecdysozoa</taxon>
        <taxon>Arthropoda</taxon>
        <taxon>Crustacea</taxon>
        <taxon>Multicrustacea</taxon>
        <taxon>Malacostraca</taxon>
        <taxon>Eumalacostraca</taxon>
        <taxon>Eucarida</taxon>
        <taxon>Decapoda</taxon>
        <taxon>Pleocyemata</taxon>
        <taxon>Anomura</taxon>
        <taxon>Galatheoidea</taxon>
        <taxon>Porcellanidae</taxon>
        <taxon>Petrolisthes</taxon>
    </lineage>
</organism>
<dbReference type="InterPro" id="IPR036770">
    <property type="entry name" value="Ankyrin_rpt-contain_sf"/>
</dbReference>
<dbReference type="GO" id="GO:0005739">
    <property type="term" value="C:mitochondrion"/>
    <property type="evidence" value="ECO:0007669"/>
    <property type="project" value="TreeGrafter"/>
</dbReference>
<accession>A0AAE1KLT0</accession>
<dbReference type="Gene3D" id="1.25.40.20">
    <property type="entry name" value="Ankyrin repeat-containing domain"/>
    <property type="match status" value="3"/>
</dbReference>
<evidence type="ECO:0000313" key="12">
    <source>
        <dbReference type="Proteomes" id="UP001286313"/>
    </source>
</evidence>
<dbReference type="Proteomes" id="UP001286313">
    <property type="component" value="Unassembled WGS sequence"/>
</dbReference>
<evidence type="ECO:0000256" key="1">
    <source>
        <dbReference type="ARBA" id="ARBA00013278"/>
    </source>
</evidence>
<comment type="catalytic activity">
    <reaction evidence="6">
        <text>a 1,2-diacyl-sn-glycero-3-phosphocholine + H2O = a 1-acyl-sn-glycero-3-phosphocholine + a fatty acid + H(+)</text>
        <dbReference type="Rhea" id="RHEA:15801"/>
        <dbReference type="ChEBI" id="CHEBI:15377"/>
        <dbReference type="ChEBI" id="CHEBI:15378"/>
        <dbReference type="ChEBI" id="CHEBI:28868"/>
        <dbReference type="ChEBI" id="CHEBI:57643"/>
        <dbReference type="ChEBI" id="CHEBI:58168"/>
        <dbReference type="EC" id="3.1.1.4"/>
    </reaction>
    <physiologicalReaction direction="left-to-right" evidence="6">
        <dbReference type="Rhea" id="RHEA:15802"/>
    </physiologicalReaction>
</comment>
<feature type="compositionally biased region" description="Polar residues" evidence="9">
    <location>
        <begin position="982"/>
        <end position="991"/>
    </location>
</feature>
<dbReference type="GO" id="GO:0047499">
    <property type="term" value="F:calcium-independent phospholipase A2 activity"/>
    <property type="evidence" value="ECO:0007669"/>
    <property type="project" value="InterPro"/>
</dbReference>
<feature type="repeat" description="ANK" evidence="7">
    <location>
        <begin position="186"/>
        <end position="218"/>
    </location>
</feature>
<feature type="short sequence motif" description="GXGXXG" evidence="8">
    <location>
        <begin position="519"/>
        <end position="524"/>
    </location>
</feature>
<dbReference type="AlphaFoldDB" id="A0AAE1KLT0"/>
<evidence type="ECO:0000256" key="6">
    <source>
        <dbReference type="ARBA" id="ARBA00023422"/>
    </source>
</evidence>
<feature type="compositionally biased region" description="Low complexity" evidence="9">
    <location>
        <begin position="852"/>
        <end position="882"/>
    </location>
</feature>
<keyword evidence="3 8" id="KW-0378">Hydrolase</keyword>
<dbReference type="InterPro" id="IPR002641">
    <property type="entry name" value="PNPLA_dom"/>
</dbReference>
<feature type="short sequence motif" description="GXSXG" evidence="8">
    <location>
        <begin position="551"/>
        <end position="555"/>
    </location>
</feature>
<dbReference type="EC" id="3.1.1.4" evidence="1"/>
<keyword evidence="12" id="KW-1185">Reference proteome</keyword>
<feature type="region of interest" description="Disordered" evidence="9">
    <location>
        <begin position="835"/>
        <end position="882"/>
    </location>
</feature>
<feature type="repeat" description="ANK" evidence="7">
    <location>
        <begin position="379"/>
        <end position="411"/>
    </location>
</feature>
<evidence type="ECO:0000256" key="9">
    <source>
        <dbReference type="SAM" id="MobiDB-lite"/>
    </source>
</evidence>
<gene>
    <name evidence="11" type="ORF">Pcinc_019278</name>
</gene>
<feature type="active site" description="Nucleophile" evidence="8">
    <location>
        <position position="553"/>
    </location>
</feature>
<dbReference type="GO" id="GO:2000304">
    <property type="term" value="P:positive regulation of ceramide biosynthetic process"/>
    <property type="evidence" value="ECO:0007669"/>
    <property type="project" value="TreeGrafter"/>
</dbReference>
<dbReference type="Gene3D" id="3.40.1090.10">
    <property type="entry name" value="Cytosolic phospholipase A2 catalytic domain"/>
    <property type="match status" value="1"/>
</dbReference>
<feature type="active site" description="Proton acceptor" evidence="8">
    <location>
        <position position="684"/>
    </location>
</feature>
<feature type="short sequence motif" description="DGA/G" evidence="8">
    <location>
        <begin position="684"/>
        <end position="686"/>
    </location>
</feature>
<protein>
    <recommendedName>
        <fullName evidence="1">phospholipase A2</fullName>
        <ecNumber evidence="1">3.1.1.4</ecNumber>
    </recommendedName>
</protein>
<dbReference type="InterPro" id="IPR016035">
    <property type="entry name" value="Acyl_Trfase/lysoPLipase"/>
</dbReference>
<dbReference type="Pfam" id="PF12796">
    <property type="entry name" value="Ank_2"/>
    <property type="match status" value="2"/>
</dbReference>
<dbReference type="EMBL" id="JAWQEG010001905">
    <property type="protein sequence ID" value="KAK3875872.1"/>
    <property type="molecule type" value="Genomic_DNA"/>
</dbReference>
<feature type="compositionally biased region" description="Low complexity" evidence="9">
    <location>
        <begin position="917"/>
        <end position="948"/>
    </location>
</feature>
<dbReference type="SMART" id="SM00248">
    <property type="entry name" value="ANK"/>
    <property type="match status" value="5"/>
</dbReference>
<evidence type="ECO:0000256" key="4">
    <source>
        <dbReference type="ARBA" id="ARBA00023043"/>
    </source>
</evidence>
<evidence type="ECO:0000313" key="11">
    <source>
        <dbReference type="EMBL" id="KAK3875872.1"/>
    </source>
</evidence>
<dbReference type="PROSITE" id="PS50088">
    <property type="entry name" value="ANK_REPEAT"/>
    <property type="match status" value="3"/>
</dbReference>
<feature type="region of interest" description="Disordered" evidence="9">
    <location>
        <begin position="972"/>
        <end position="1017"/>
    </location>
</feature>
<feature type="domain" description="PNPLA" evidence="10">
    <location>
        <begin position="515"/>
        <end position="697"/>
    </location>
</feature>
<evidence type="ECO:0000256" key="2">
    <source>
        <dbReference type="ARBA" id="ARBA00022737"/>
    </source>
</evidence>
<evidence type="ECO:0000259" key="10">
    <source>
        <dbReference type="PROSITE" id="PS51635"/>
    </source>
</evidence>
<keyword evidence="8" id="KW-0442">Lipid degradation</keyword>
<keyword evidence="5 8" id="KW-0443">Lipid metabolism</keyword>
<feature type="compositionally biased region" description="Gly residues" evidence="9">
    <location>
        <begin position="906"/>
        <end position="916"/>
    </location>
</feature>
<evidence type="ECO:0000256" key="7">
    <source>
        <dbReference type="PROSITE-ProRule" id="PRU00023"/>
    </source>
</evidence>
<dbReference type="PROSITE" id="PS50297">
    <property type="entry name" value="ANK_REP_REGION"/>
    <property type="match status" value="3"/>
</dbReference>
<keyword evidence="4 7" id="KW-0040">ANK repeat</keyword>
<evidence type="ECO:0000256" key="3">
    <source>
        <dbReference type="ARBA" id="ARBA00022801"/>
    </source>
</evidence>
<dbReference type="GO" id="GO:0016042">
    <property type="term" value="P:lipid catabolic process"/>
    <property type="evidence" value="ECO:0007669"/>
    <property type="project" value="UniProtKB-UniRule"/>
</dbReference>
<proteinExistence type="predicted"/>
<dbReference type="InterPro" id="IPR047148">
    <property type="entry name" value="PLPL9"/>
</dbReference>
<feature type="region of interest" description="Disordered" evidence="9">
    <location>
        <begin position="898"/>
        <end position="948"/>
    </location>
</feature>
<feature type="repeat" description="ANK" evidence="7">
    <location>
        <begin position="252"/>
        <end position="284"/>
    </location>
</feature>
<evidence type="ECO:0000256" key="8">
    <source>
        <dbReference type="PROSITE-ProRule" id="PRU01161"/>
    </source>
</evidence>
<dbReference type="InterPro" id="IPR002110">
    <property type="entry name" value="Ankyrin_rpt"/>
</dbReference>
<name>A0AAE1KLT0_PETCI</name>